<accession>A0A6G1FA28</accession>
<dbReference type="EMBL" id="SPHZ02000001">
    <property type="protein sequence ID" value="KAF0933683.1"/>
    <property type="molecule type" value="Genomic_DNA"/>
</dbReference>
<organism evidence="2 3">
    <name type="scientific">Oryza meyeriana var. granulata</name>
    <dbReference type="NCBI Taxonomy" id="110450"/>
    <lineage>
        <taxon>Eukaryota</taxon>
        <taxon>Viridiplantae</taxon>
        <taxon>Streptophyta</taxon>
        <taxon>Embryophyta</taxon>
        <taxon>Tracheophyta</taxon>
        <taxon>Spermatophyta</taxon>
        <taxon>Magnoliopsida</taxon>
        <taxon>Liliopsida</taxon>
        <taxon>Poales</taxon>
        <taxon>Poaceae</taxon>
        <taxon>BOP clade</taxon>
        <taxon>Oryzoideae</taxon>
        <taxon>Oryzeae</taxon>
        <taxon>Oryzinae</taxon>
        <taxon>Oryza</taxon>
        <taxon>Oryza meyeriana</taxon>
    </lineage>
</organism>
<evidence type="ECO:0000256" key="1">
    <source>
        <dbReference type="SAM" id="MobiDB-lite"/>
    </source>
</evidence>
<keyword evidence="3" id="KW-1185">Reference proteome</keyword>
<comment type="caution">
    <text evidence="2">The sequence shown here is derived from an EMBL/GenBank/DDBJ whole genome shotgun (WGS) entry which is preliminary data.</text>
</comment>
<gene>
    <name evidence="2" type="ORF">E2562_018912</name>
</gene>
<evidence type="ECO:0000313" key="3">
    <source>
        <dbReference type="Proteomes" id="UP000479710"/>
    </source>
</evidence>
<dbReference type="Proteomes" id="UP000479710">
    <property type="component" value="Unassembled WGS sequence"/>
</dbReference>
<name>A0A6G1FA28_9ORYZ</name>
<feature type="compositionally biased region" description="Polar residues" evidence="1">
    <location>
        <begin position="49"/>
        <end position="59"/>
    </location>
</feature>
<proteinExistence type="predicted"/>
<feature type="compositionally biased region" description="Polar residues" evidence="1">
    <location>
        <begin position="29"/>
        <end position="39"/>
    </location>
</feature>
<protein>
    <submittedName>
        <fullName evidence="2">Uncharacterized protein</fullName>
    </submittedName>
</protein>
<reference evidence="2 3" key="1">
    <citation type="submission" date="2019-11" db="EMBL/GenBank/DDBJ databases">
        <title>Whole genome sequence of Oryza granulata.</title>
        <authorList>
            <person name="Li W."/>
        </authorList>
    </citation>
    <scope>NUCLEOTIDE SEQUENCE [LARGE SCALE GENOMIC DNA]</scope>
    <source>
        <strain evidence="3">cv. Menghai</strain>
        <tissue evidence="2">Leaf</tissue>
    </source>
</reference>
<feature type="region of interest" description="Disordered" evidence="1">
    <location>
        <begin position="23"/>
        <end position="59"/>
    </location>
</feature>
<evidence type="ECO:0000313" key="2">
    <source>
        <dbReference type="EMBL" id="KAF0933683.1"/>
    </source>
</evidence>
<sequence length="59" mass="5904">MGASVSLLTSPASHLWATPATAAILTGRSRPQPSASPHTESAGKPPRGQPQNQSSAGPT</sequence>
<dbReference type="AlphaFoldDB" id="A0A6G1FA28"/>